<evidence type="ECO:0000256" key="1">
    <source>
        <dbReference type="ARBA" id="ARBA00022630"/>
    </source>
</evidence>
<evidence type="ECO:0000256" key="3">
    <source>
        <dbReference type="ARBA" id="ARBA00022857"/>
    </source>
</evidence>
<evidence type="ECO:0000259" key="6">
    <source>
        <dbReference type="Pfam" id="PF07992"/>
    </source>
</evidence>
<dbReference type="SUPFAM" id="SSF51905">
    <property type="entry name" value="FAD/NAD(P)-binding domain"/>
    <property type="match status" value="1"/>
</dbReference>
<evidence type="ECO:0000313" key="7">
    <source>
        <dbReference type="EMBL" id="AGM26317.1"/>
    </source>
</evidence>
<feature type="binding site" evidence="5">
    <location>
        <position position="86"/>
    </location>
    <ligand>
        <name>FAD</name>
        <dbReference type="ChEBI" id="CHEBI:57692"/>
    </ligand>
</feature>
<comment type="caution">
    <text evidence="5">Lacks conserved residue(s) required for the propagation of feature annotation.</text>
</comment>
<gene>
    <name evidence="7" type="primary">ycgT</name>
    <name evidence="7" type="ORF">SSYRP_v1c07270</name>
</gene>
<evidence type="ECO:0000313" key="8">
    <source>
        <dbReference type="Proteomes" id="UP000013963"/>
    </source>
</evidence>
<dbReference type="Proteomes" id="UP000013963">
    <property type="component" value="Chromosome"/>
</dbReference>
<dbReference type="PRINTS" id="PR00368">
    <property type="entry name" value="FADPNR"/>
</dbReference>
<feature type="binding site" evidence="5">
    <location>
        <position position="120"/>
    </location>
    <ligand>
        <name>FAD</name>
        <dbReference type="ChEBI" id="CHEBI:57692"/>
    </ligand>
</feature>
<dbReference type="GO" id="GO:0050661">
    <property type="term" value="F:NADP binding"/>
    <property type="evidence" value="ECO:0007669"/>
    <property type="project" value="UniProtKB-UniRule"/>
</dbReference>
<dbReference type="eggNOG" id="COG0492">
    <property type="taxonomic scope" value="Bacteria"/>
</dbReference>
<dbReference type="Gene3D" id="3.50.50.60">
    <property type="entry name" value="FAD/NAD(P)-binding domain"/>
    <property type="match status" value="2"/>
</dbReference>
<keyword evidence="1 5" id="KW-0285">Flavoprotein</keyword>
<dbReference type="InterPro" id="IPR050097">
    <property type="entry name" value="Ferredoxin-NADP_redctase_2"/>
</dbReference>
<protein>
    <recommendedName>
        <fullName evidence="5">Ferredoxin--NADP reductase</fullName>
        <shortName evidence="5">FNR</shortName>
        <shortName evidence="5">Fd-NADP(+) reductase</shortName>
        <ecNumber evidence="5">1.18.1.2</ecNumber>
    </recommendedName>
</protein>
<comment type="subunit">
    <text evidence="5">Homodimer.</text>
</comment>
<proteinExistence type="inferred from homology"/>
<comment type="catalytic activity">
    <reaction evidence="5">
        <text>2 reduced [2Fe-2S]-[ferredoxin] + NADP(+) + H(+) = 2 oxidized [2Fe-2S]-[ferredoxin] + NADPH</text>
        <dbReference type="Rhea" id="RHEA:20125"/>
        <dbReference type="Rhea" id="RHEA-COMP:10000"/>
        <dbReference type="Rhea" id="RHEA-COMP:10001"/>
        <dbReference type="ChEBI" id="CHEBI:15378"/>
        <dbReference type="ChEBI" id="CHEBI:33737"/>
        <dbReference type="ChEBI" id="CHEBI:33738"/>
        <dbReference type="ChEBI" id="CHEBI:57783"/>
        <dbReference type="ChEBI" id="CHEBI:58349"/>
        <dbReference type="EC" id="1.18.1.2"/>
    </reaction>
</comment>
<keyword evidence="2 5" id="KW-0274">FAD</keyword>
<dbReference type="HOGENOM" id="CLU_031864_5_5_14"/>
<reference evidence="7 8" key="1">
    <citation type="journal article" date="2013" name="Genome Biol. Evol.">
        <title>Complete genomes of two dipteran-associated spiroplasmas provided insights into the origin, dynamics, and impacts of viral invasion in spiroplasma.</title>
        <authorList>
            <person name="Ku C."/>
            <person name="Lo W.S."/>
            <person name="Chen L.L."/>
            <person name="Kuo C.H."/>
        </authorList>
    </citation>
    <scope>NUCLEOTIDE SEQUENCE [LARGE SCALE GENOMIC DNA]</scope>
    <source>
        <strain evidence="7">EA-1</strain>
    </source>
</reference>
<keyword evidence="4 5" id="KW-0560">Oxidoreductase</keyword>
<feature type="binding site" evidence="5">
    <location>
        <position position="31"/>
    </location>
    <ligand>
        <name>FAD</name>
        <dbReference type="ChEBI" id="CHEBI:57692"/>
    </ligand>
</feature>
<dbReference type="EC" id="1.18.1.2" evidence="5"/>
<accession>R4U4B9</accession>
<evidence type="ECO:0000256" key="2">
    <source>
        <dbReference type="ARBA" id="ARBA00022827"/>
    </source>
</evidence>
<comment type="similarity">
    <text evidence="5">Belongs to the ferredoxin--NADP reductase type 2 family.</text>
</comment>
<dbReference type="InterPro" id="IPR036188">
    <property type="entry name" value="FAD/NAD-bd_sf"/>
</dbReference>
<dbReference type="InterPro" id="IPR022890">
    <property type="entry name" value="Fd--NADP_Rdtase_type_2"/>
</dbReference>
<dbReference type="KEGG" id="ssyr:SSYRP_v1c07270"/>
<keyword evidence="8" id="KW-1185">Reference proteome</keyword>
<dbReference type="OrthoDB" id="9806179at2"/>
<dbReference type="PATRIC" id="fig|1276229.3.peg.722"/>
<dbReference type="RefSeq" id="WP_016340960.1">
    <property type="nucleotide sequence ID" value="NC_021284.1"/>
</dbReference>
<evidence type="ECO:0000256" key="4">
    <source>
        <dbReference type="ARBA" id="ARBA00023002"/>
    </source>
</evidence>
<dbReference type="STRING" id="1276229.SSYRP_v1c07270"/>
<comment type="cofactor">
    <cofactor evidence="5">
        <name>FAD</name>
        <dbReference type="ChEBI" id="CHEBI:57692"/>
    </cofactor>
    <text evidence="5">Binds 1 FAD per subunit.</text>
</comment>
<dbReference type="PRINTS" id="PR00469">
    <property type="entry name" value="PNDRDTASEII"/>
</dbReference>
<dbReference type="InterPro" id="IPR023753">
    <property type="entry name" value="FAD/NAD-binding_dom"/>
</dbReference>
<organism evidence="7 8">
    <name type="scientific">Spiroplasma syrphidicola EA-1</name>
    <dbReference type="NCBI Taxonomy" id="1276229"/>
    <lineage>
        <taxon>Bacteria</taxon>
        <taxon>Bacillati</taxon>
        <taxon>Mycoplasmatota</taxon>
        <taxon>Mollicutes</taxon>
        <taxon>Entomoplasmatales</taxon>
        <taxon>Spiroplasmataceae</taxon>
        <taxon>Spiroplasma</taxon>
    </lineage>
</organism>
<feature type="binding site" evidence="5">
    <location>
        <position position="44"/>
    </location>
    <ligand>
        <name>FAD</name>
        <dbReference type="ChEBI" id="CHEBI:57692"/>
    </ligand>
</feature>
<feature type="domain" description="FAD/NAD(P)-binding" evidence="6">
    <location>
        <begin position="3"/>
        <end position="289"/>
    </location>
</feature>
<dbReference type="Pfam" id="PF07992">
    <property type="entry name" value="Pyr_redox_2"/>
    <property type="match status" value="1"/>
</dbReference>
<evidence type="ECO:0000256" key="5">
    <source>
        <dbReference type="HAMAP-Rule" id="MF_01685"/>
    </source>
</evidence>
<dbReference type="HAMAP" id="MF_01685">
    <property type="entry name" value="FENR2"/>
    <property type="match status" value="1"/>
</dbReference>
<sequence length="328" mass="36198">MKDLLIIGAGPVGLYAWSCAGLMGLSGYIIEGNSAPGGQPAELFPDKAIYDLPGIDKITGQDFVNNLLANTKKYCGNMTLLLETKVSELTEINDGFAVKLSNNTVIEVKTILITTGNGVFTPIKLEQLDSNVTYQNLTYQINNPQQYHNKKIAILGGGDSALDWANHFIEEKITSNVTIVHRREHYRAKESSVAKLQQNQVTEYKNYHIETITTNGELITEMTLIHNDDNSLVSLQADYYLIQYGAKIAPSVISQWPLTFTRANKIIISPSGQTSHPRIFAAGNIAAYEGKYYNMATGFGESINALYNITKIIHGEKYHPGYLGADLQ</sequence>
<dbReference type="GO" id="GO:0004324">
    <property type="term" value="F:ferredoxin-NADP+ reductase activity"/>
    <property type="evidence" value="ECO:0007669"/>
    <property type="project" value="UniProtKB-UniRule"/>
</dbReference>
<dbReference type="GO" id="GO:0050660">
    <property type="term" value="F:flavin adenine dinucleotide binding"/>
    <property type="evidence" value="ECO:0007669"/>
    <property type="project" value="UniProtKB-UniRule"/>
</dbReference>
<keyword evidence="3 5" id="KW-0521">NADP</keyword>
<dbReference type="EMBL" id="CP005078">
    <property type="protein sequence ID" value="AGM26317.1"/>
    <property type="molecule type" value="Genomic_DNA"/>
</dbReference>
<name>R4U4B9_9MOLU</name>
<dbReference type="PANTHER" id="PTHR48105">
    <property type="entry name" value="THIOREDOXIN REDUCTASE 1-RELATED-RELATED"/>
    <property type="match status" value="1"/>
</dbReference>
<feature type="binding site" evidence="5">
    <location>
        <position position="39"/>
    </location>
    <ligand>
        <name>FAD</name>
        <dbReference type="ChEBI" id="CHEBI:57692"/>
    </ligand>
</feature>
<dbReference type="AlphaFoldDB" id="R4U4B9"/>